<dbReference type="Pfam" id="PF00563">
    <property type="entry name" value="EAL"/>
    <property type="match status" value="1"/>
</dbReference>
<evidence type="ECO:0000256" key="1">
    <source>
        <dbReference type="SAM" id="MobiDB-lite"/>
    </source>
</evidence>
<feature type="transmembrane region" description="Helical" evidence="2">
    <location>
        <begin position="35"/>
        <end position="53"/>
    </location>
</feature>
<dbReference type="InterPro" id="IPR043128">
    <property type="entry name" value="Rev_trsase/Diguanyl_cyclase"/>
</dbReference>
<feature type="compositionally biased region" description="Pro residues" evidence="1">
    <location>
        <begin position="8"/>
        <end position="19"/>
    </location>
</feature>
<organism evidence="5 6">
    <name type="scientific">Inhella gelatinilytica</name>
    <dbReference type="NCBI Taxonomy" id="2795030"/>
    <lineage>
        <taxon>Bacteria</taxon>
        <taxon>Pseudomonadati</taxon>
        <taxon>Pseudomonadota</taxon>
        <taxon>Betaproteobacteria</taxon>
        <taxon>Burkholderiales</taxon>
        <taxon>Sphaerotilaceae</taxon>
        <taxon>Inhella</taxon>
    </lineage>
</organism>
<dbReference type="PROSITE" id="PS50887">
    <property type="entry name" value="GGDEF"/>
    <property type="match status" value="1"/>
</dbReference>
<sequence>MSRALASAPPPSTAPPGGPEQPHATRRYAIRAQRVRAVSLLSAGALCASAVGTALHSSLLTVALLLLATAGALVAYGLSRRGHSDVAVTVLMGSLTGAFSLLMWVNRGLADPAISTFPAILLFAAQLGNRRLFGGLLLIMVLNVVGVGMADLLGWVQRAPRPVNWSLILDHVLLLTASGFAVWWISRDLHRAVRDADAETLRVKDSLAHIEYLSRHDGVTELGNRLLAQERFSTAAAHARRHGQQVALLYFDLDHFKLVNDTLGHPVGDQMLRSVAHRVNAVVRETDTVCRFGGDEFLVLLPALDSGDQASRVAGQIVEVLSQPFELQGQSMVCGCSLGVVIYPQDAEDFDELVKRADLAMYRVKEEGRNGFHFFDPSLHARVEHQMALDAALRDALARNEGLHLAYQPQFDLRTGALVGWEALLRWQHPTLGALSPAEFIPIAERSGLILALGQWVLRAACQQAQAWRARGWPAVRMSVNVSPLQMRRSDFLPSVDAALAACGLPADALELEITEGVLMQDDSPAAASLTALGERGIALAIDDFGTGYSNLGYLSRFQVHRLKIDRSFVHNLSQSPQDLALVRAIVHMAHGLGLVTVAEGVETDAQQQQLQALGCDHGQGWLWHPALRPAECEAIWEQAQAQAPSHPSSPPFRPA</sequence>
<dbReference type="SUPFAM" id="SSF141868">
    <property type="entry name" value="EAL domain-like"/>
    <property type="match status" value="1"/>
</dbReference>
<gene>
    <name evidence="5" type="ORF">I7X43_03495</name>
</gene>
<dbReference type="PROSITE" id="PS50883">
    <property type="entry name" value="EAL"/>
    <property type="match status" value="1"/>
</dbReference>
<feature type="transmembrane region" description="Helical" evidence="2">
    <location>
        <begin position="136"/>
        <end position="157"/>
    </location>
</feature>
<keyword evidence="6" id="KW-1185">Reference proteome</keyword>
<dbReference type="Proteomes" id="UP000620139">
    <property type="component" value="Unassembled WGS sequence"/>
</dbReference>
<feature type="transmembrane region" description="Helical" evidence="2">
    <location>
        <begin position="86"/>
        <end position="106"/>
    </location>
</feature>
<evidence type="ECO:0000313" key="5">
    <source>
        <dbReference type="EMBL" id="MBH9551906.1"/>
    </source>
</evidence>
<keyword evidence="2" id="KW-0812">Transmembrane</keyword>
<dbReference type="CDD" id="cd01949">
    <property type="entry name" value="GGDEF"/>
    <property type="match status" value="1"/>
</dbReference>
<dbReference type="InterPro" id="IPR000160">
    <property type="entry name" value="GGDEF_dom"/>
</dbReference>
<evidence type="ECO:0000259" key="4">
    <source>
        <dbReference type="PROSITE" id="PS50887"/>
    </source>
</evidence>
<feature type="domain" description="GGDEF" evidence="4">
    <location>
        <begin position="244"/>
        <end position="377"/>
    </location>
</feature>
<keyword evidence="2" id="KW-1133">Transmembrane helix</keyword>
<keyword evidence="2" id="KW-0472">Membrane</keyword>
<name>A0A931IUR5_9BURK</name>
<dbReference type="Gene3D" id="3.20.20.450">
    <property type="entry name" value="EAL domain"/>
    <property type="match status" value="1"/>
</dbReference>
<dbReference type="InterPro" id="IPR029787">
    <property type="entry name" value="Nucleotide_cyclase"/>
</dbReference>
<proteinExistence type="predicted"/>
<comment type="caution">
    <text evidence="5">The sequence shown here is derived from an EMBL/GenBank/DDBJ whole genome shotgun (WGS) entry which is preliminary data.</text>
</comment>
<dbReference type="SMART" id="SM00052">
    <property type="entry name" value="EAL"/>
    <property type="match status" value="1"/>
</dbReference>
<dbReference type="GO" id="GO:0003824">
    <property type="term" value="F:catalytic activity"/>
    <property type="evidence" value="ECO:0007669"/>
    <property type="project" value="UniProtKB-ARBA"/>
</dbReference>
<dbReference type="RefSeq" id="WP_198099495.1">
    <property type="nucleotide sequence ID" value="NZ_JAEDAL010000001.1"/>
</dbReference>
<reference evidence="5" key="1">
    <citation type="submission" date="2020-12" db="EMBL/GenBank/DDBJ databases">
        <title>The genome sequence of Inhella sp. 4Y17.</title>
        <authorList>
            <person name="Liu Y."/>
        </authorList>
    </citation>
    <scope>NUCLEOTIDE SEQUENCE</scope>
    <source>
        <strain evidence="5">4Y10</strain>
    </source>
</reference>
<dbReference type="AlphaFoldDB" id="A0A931IUR5"/>
<dbReference type="SUPFAM" id="SSF55073">
    <property type="entry name" value="Nucleotide cyclase"/>
    <property type="match status" value="1"/>
</dbReference>
<evidence type="ECO:0000259" key="3">
    <source>
        <dbReference type="PROSITE" id="PS50883"/>
    </source>
</evidence>
<accession>A0A931IUR5</accession>
<dbReference type="SMART" id="SM00267">
    <property type="entry name" value="GGDEF"/>
    <property type="match status" value="1"/>
</dbReference>
<dbReference type="PANTHER" id="PTHR44757:SF2">
    <property type="entry name" value="BIOFILM ARCHITECTURE MAINTENANCE PROTEIN MBAA"/>
    <property type="match status" value="1"/>
</dbReference>
<evidence type="ECO:0000313" key="6">
    <source>
        <dbReference type="Proteomes" id="UP000620139"/>
    </source>
</evidence>
<dbReference type="InterPro" id="IPR035919">
    <property type="entry name" value="EAL_sf"/>
</dbReference>
<dbReference type="InterPro" id="IPR052155">
    <property type="entry name" value="Biofilm_reg_signaling"/>
</dbReference>
<dbReference type="NCBIfam" id="TIGR00254">
    <property type="entry name" value="GGDEF"/>
    <property type="match status" value="1"/>
</dbReference>
<protein>
    <submittedName>
        <fullName evidence="5">Bifunctional diguanylate cyclase/phosphodiesterase</fullName>
    </submittedName>
</protein>
<dbReference type="Pfam" id="PF00990">
    <property type="entry name" value="GGDEF"/>
    <property type="match status" value="1"/>
</dbReference>
<evidence type="ECO:0000256" key="2">
    <source>
        <dbReference type="SAM" id="Phobius"/>
    </source>
</evidence>
<dbReference type="FunFam" id="3.30.70.270:FF:000001">
    <property type="entry name" value="Diguanylate cyclase domain protein"/>
    <property type="match status" value="1"/>
</dbReference>
<feature type="domain" description="EAL" evidence="3">
    <location>
        <begin position="386"/>
        <end position="641"/>
    </location>
</feature>
<feature type="region of interest" description="Disordered" evidence="1">
    <location>
        <begin position="1"/>
        <end position="23"/>
    </location>
</feature>
<dbReference type="CDD" id="cd01948">
    <property type="entry name" value="EAL"/>
    <property type="match status" value="1"/>
</dbReference>
<feature type="transmembrane region" description="Helical" evidence="2">
    <location>
        <begin position="59"/>
        <end position="79"/>
    </location>
</feature>
<dbReference type="PANTHER" id="PTHR44757">
    <property type="entry name" value="DIGUANYLATE CYCLASE DGCP"/>
    <property type="match status" value="1"/>
</dbReference>
<dbReference type="EMBL" id="JAEDAL010000001">
    <property type="protein sequence ID" value="MBH9551906.1"/>
    <property type="molecule type" value="Genomic_DNA"/>
</dbReference>
<dbReference type="Gene3D" id="3.30.70.270">
    <property type="match status" value="1"/>
</dbReference>
<feature type="transmembrane region" description="Helical" evidence="2">
    <location>
        <begin position="163"/>
        <end position="185"/>
    </location>
</feature>
<dbReference type="InterPro" id="IPR001633">
    <property type="entry name" value="EAL_dom"/>
</dbReference>